<dbReference type="EMBL" id="MLYV02000272">
    <property type="protein sequence ID" value="PSS22638.1"/>
    <property type="molecule type" value="Genomic_DNA"/>
</dbReference>
<dbReference type="Pfam" id="PF24883">
    <property type="entry name" value="NPHP3_N"/>
    <property type="match status" value="1"/>
</dbReference>
<dbReference type="InterPro" id="IPR056884">
    <property type="entry name" value="NPHP3-like_N"/>
</dbReference>
<dbReference type="Gene3D" id="1.10.238.10">
    <property type="entry name" value="EF-hand"/>
    <property type="match status" value="1"/>
</dbReference>
<dbReference type="SUPFAM" id="SSF52540">
    <property type="entry name" value="P-loop containing nucleoside triphosphate hydrolases"/>
    <property type="match status" value="1"/>
</dbReference>
<dbReference type="PROSITE" id="PS00018">
    <property type="entry name" value="EF_HAND_1"/>
    <property type="match status" value="1"/>
</dbReference>
<keyword evidence="1" id="KW-0677">Repeat</keyword>
<dbReference type="SUPFAM" id="SSF47473">
    <property type="entry name" value="EF-hand"/>
    <property type="match status" value="1"/>
</dbReference>
<evidence type="ECO:0000313" key="6">
    <source>
        <dbReference type="Proteomes" id="UP000186601"/>
    </source>
</evidence>
<evidence type="ECO:0000313" key="5">
    <source>
        <dbReference type="EMBL" id="PSS22638.1"/>
    </source>
</evidence>
<dbReference type="InterPro" id="IPR018247">
    <property type="entry name" value="EF_Hand_1_Ca_BS"/>
</dbReference>
<dbReference type="PANTHER" id="PTHR10039">
    <property type="entry name" value="AMELOGENIN"/>
    <property type="match status" value="1"/>
</dbReference>
<reference evidence="5 6" key="1">
    <citation type="submission" date="2018-02" db="EMBL/GenBank/DDBJ databases">
        <title>Genome sequence of the basidiomycete white-rot fungus Phlebia centrifuga.</title>
        <authorList>
            <person name="Granchi Z."/>
            <person name="Peng M."/>
            <person name="de Vries R.P."/>
            <person name="Hilden K."/>
            <person name="Makela M.R."/>
            <person name="Grigoriev I."/>
            <person name="Riley R."/>
        </authorList>
    </citation>
    <scope>NUCLEOTIDE SEQUENCE [LARGE SCALE GENOMIC DNA]</scope>
    <source>
        <strain evidence="5 6">FBCC195</strain>
    </source>
</reference>
<dbReference type="PANTHER" id="PTHR10039:SF17">
    <property type="entry name" value="FUNGAL STAND N-TERMINAL GOODBYE DOMAIN-CONTAINING PROTEIN-RELATED"/>
    <property type="match status" value="1"/>
</dbReference>
<feature type="domain" description="EF-hand" evidence="4">
    <location>
        <begin position="869"/>
        <end position="904"/>
    </location>
</feature>
<dbReference type="OrthoDB" id="186625at2759"/>
<dbReference type="GO" id="GO:0005509">
    <property type="term" value="F:calcium ion binding"/>
    <property type="evidence" value="ECO:0007669"/>
    <property type="project" value="InterPro"/>
</dbReference>
<protein>
    <recommendedName>
        <fullName evidence="4">EF-hand domain-containing protein</fullName>
    </recommendedName>
</protein>
<keyword evidence="2" id="KW-0106">Calcium</keyword>
<evidence type="ECO:0000256" key="1">
    <source>
        <dbReference type="ARBA" id="ARBA00022737"/>
    </source>
</evidence>
<sequence>MDIRPEYPQTPFQRAVEDLISDLSPHERSIFNMKCNNLDTMVQRVSGLNETHSRGDMRRYASKLKAIKEHLSGFFDFIRKATSEAPPYVQLAWGAFTVFLEIAATYSTRCAKLTEILHDLSEQEADVVVRYTKMGFKNWERVAKALQIKRWKGQRVFVPDGFMSRLETFNMPSYHDDLSKLNRRDTHAFIQKFNQWVDDFSGTPILWARGESRLPPWVEGIRTTADMPTFATVAGCGKTTFWYALFSLRWCPEVYICTISHSAIVNLKNRLERTELGNFVCAFFYINKSEERLVSSSVIMRSILHQLLFQAYDTIPDSEKICNFLPEGGPAPHVPDKEGLRNIAIAIVDLLPQTYILIDGADHLPNEALLDILRFIHDLTCRSKKCRAAVFSCDGQDFRNTFALYATIIECSTFARPQIAEYLKCQLRRKLESSLTAEQEKWITDNVKGSFLTVERVLDILRRGSSQENMQRRLNSIKPLENINGASEQLEYLYRESLNKIDRYSSFSEKQRALTVLKWVLLAACPLTLAELSDAVTVSEITDNDHWPTKPYMTTRDLHSLCVRLCVIHKGKVVFHHDTVGDYYIQYETSKGGGPASFKKAGHSSLYVACLRYQRLHKGGPLASYVYWHSLHHKRQAGDGIDAEDDMPFPGSYAFHGPGQSCVLKSRGNGSENADYSRQISDSSGESSVPAWFVSRADANREDVSFGQQNTTNRARDLLFATSPTSPHFHEPVSPAMPSPPRAGRLDRARKAASIMGAARFWQPKSLAQTIRPVSMPPITVEESPPSLRRFSAALEHPQNPLAHRWFFALDSDYSHNLTISELEGAFMNLNGSPNPEPFDTETVSILGKQFDTEKRGQLNLQEFTMLFDFVAACGSTFRKFDRDHNGLLDSGELLVAIEDQGFQISRIDPTMNLFLGRYGAEIPHNTEGSQVGIKLDRFARSLVALQVIKDKFKKDADKDGFIRLTQEQLLHTFLQLPP</sequence>
<evidence type="ECO:0000256" key="2">
    <source>
        <dbReference type="ARBA" id="ARBA00022837"/>
    </source>
</evidence>
<dbReference type="InterPro" id="IPR027417">
    <property type="entry name" value="P-loop_NTPase"/>
</dbReference>
<dbReference type="InterPro" id="IPR002048">
    <property type="entry name" value="EF_hand_dom"/>
</dbReference>
<proteinExistence type="predicted"/>
<dbReference type="Proteomes" id="UP000186601">
    <property type="component" value="Unassembled WGS sequence"/>
</dbReference>
<keyword evidence="6" id="KW-1185">Reference proteome</keyword>
<dbReference type="InterPro" id="IPR011992">
    <property type="entry name" value="EF-hand-dom_pair"/>
</dbReference>
<name>A0A2R6R793_9APHY</name>
<evidence type="ECO:0000256" key="3">
    <source>
        <dbReference type="SAM" id="MobiDB-lite"/>
    </source>
</evidence>
<organism evidence="5 6">
    <name type="scientific">Hermanssonia centrifuga</name>
    <dbReference type="NCBI Taxonomy" id="98765"/>
    <lineage>
        <taxon>Eukaryota</taxon>
        <taxon>Fungi</taxon>
        <taxon>Dikarya</taxon>
        <taxon>Basidiomycota</taxon>
        <taxon>Agaricomycotina</taxon>
        <taxon>Agaricomycetes</taxon>
        <taxon>Polyporales</taxon>
        <taxon>Meruliaceae</taxon>
        <taxon>Hermanssonia</taxon>
    </lineage>
</organism>
<feature type="compositionally biased region" description="Polar residues" evidence="3">
    <location>
        <begin position="668"/>
        <end position="686"/>
    </location>
</feature>
<dbReference type="STRING" id="98765.A0A2R6R793"/>
<gene>
    <name evidence="5" type="ORF">PHLCEN_2v3065</name>
</gene>
<comment type="caution">
    <text evidence="5">The sequence shown here is derived from an EMBL/GenBank/DDBJ whole genome shotgun (WGS) entry which is preliminary data.</text>
</comment>
<evidence type="ECO:0000259" key="4">
    <source>
        <dbReference type="PROSITE" id="PS50222"/>
    </source>
</evidence>
<feature type="region of interest" description="Disordered" evidence="3">
    <location>
        <begin position="664"/>
        <end position="686"/>
    </location>
</feature>
<dbReference type="PROSITE" id="PS50222">
    <property type="entry name" value="EF_HAND_2"/>
    <property type="match status" value="1"/>
</dbReference>
<dbReference type="AlphaFoldDB" id="A0A2R6R793"/>
<accession>A0A2R6R793</accession>